<feature type="compositionally biased region" description="Basic and acidic residues" evidence="1">
    <location>
        <begin position="202"/>
        <end position="211"/>
    </location>
</feature>
<reference evidence="2 3" key="1">
    <citation type="submission" date="2020-08" db="EMBL/GenBank/DDBJ databases">
        <authorList>
            <person name="Hejnol A."/>
        </authorList>
    </citation>
    <scope>NUCLEOTIDE SEQUENCE [LARGE SCALE GENOMIC DNA]</scope>
</reference>
<evidence type="ECO:0000256" key="1">
    <source>
        <dbReference type="SAM" id="MobiDB-lite"/>
    </source>
</evidence>
<accession>A0A7I8WCS5</accession>
<comment type="caution">
    <text evidence="2">The sequence shown here is derived from an EMBL/GenBank/DDBJ whole genome shotgun (WGS) entry which is preliminary data.</text>
</comment>
<organism evidence="2 3">
    <name type="scientific">Dimorphilus gyrociliatus</name>
    <dbReference type="NCBI Taxonomy" id="2664684"/>
    <lineage>
        <taxon>Eukaryota</taxon>
        <taxon>Metazoa</taxon>
        <taxon>Spiralia</taxon>
        <taxon>Lophotrochozoa</taxon>
        <taxon>Annelida</taxon>
        <taxon>Polychaeta</taxon>
        <taxon>Polychaeta incertae sedis</taxon>
        <taxon>Dinophilidae</taxon>
        <taxon>Dimorphilus</taxon>
    </lineage>
</organism>
<feature type="region of interest" description="Disordered" evidence="1">
    <location>
        <begin position="186"/>
        <end position="211"/>
    </location>
</feature>
<dbReference type="AlphaFoldDB" id="A0A7I8WCS5"/>
<keyword evidence="3" id="KW-1185">Reference proteome</keyword>
<evidence type="ECO:0000313" key="3">
    <source>
        <dbReference type="Proteomes" id="UP000549394"/>
    </source>
</evidence>
<name>A0A7I8WCS5_9ANNE</name>
<sequence length="211" mass="21993">MHPGLGVGNGENPGVENFFHAGPFGLTSNNLGGKLSGEIRSLGGEIRAWAEGFGPVVGGERTVLVGAPTLGGGFPASVGRARVALEEEEETTEPESGIALAGGIFGTSAEEEITLRGRGFLILLLFLFLEGDGGRVASGKRAFAEGRAGGGDLTTFANEPFGRAGRVGMVAGEGPTEMRWTMGWEGGTGMQRQESPSHLNRWTRDDPHDRG</sequence>
<dbReference type="Proteomes" id="UP000549394">
    <property type="component" value="Unassembled WGS sequence"/>
</dbReference>
<dbReference type="EMBL" id="CAJFCJ010000029">
    <property type="protein sequence ID" value="CAD5125891.1"/>
    <property type="molecule type" value="Genomic_DNA"/>
</dbReference>
<gene>
    <name evidence="2" type="ORF">DGYR_LOCUS13193</name>
</gene>
<protein>
    <submittedName>
        <fullName evidence="2">DgyrCDS14079</fullName>
    </submittedName>
</protein>
<evidence type="ECO:0000313" key="2">
    <source>
        <dbReference type="EMBL" id="CAD5125891.1"/>
    </source>
</evidence>
<feature type="compositionally biased region" description="Polar residues" evidence="1">
    <location>
        <begin position="190"/>
        <end position="200"/>
    </location>
</feature>
<proteinExistence type="predicted"/>